<sequence length="64" mass="7191">MKYFEEIQVGDVEVTRARTITEADIVNFAAFSGDWYPLHTDVEYAKKGPFGERIAHGMLVLSVA</sequence>
<dbReference type="PANTHER" id="PTHR43664">
    <property type="entry name" value="MONOAMINE OXIDASE-RELATED"/>
    <property type="match status" value="1"/>
</dbReference>
<name>X0T091_9ZZZZ</name>
<dbReference type="AlphaFoldDB" id="X0T091"/>
<organism evidence="2">
    <name type="scientific">marine sediment metagenome</name>
    <dbReference type="NCBI Taxonomy" id="412755"/>
    <lineage>
        <taxon>unclassified sequences</taxon>
        <taxon>metagenomes</taxon>
        <taxon>ecological metagenomes</taxon>
    </lineage>
</organism>
<accession>X0T091</accession>
<feature type="domain" description="MaoC-like" evidence="1">
    <location>
        <begin position="12"/>
        <end position="63"/>
    </location>
</feature>
<reference evidence="2" key="1">
    <citation type="journal article" date="2014" name="Front. Microbiol.">
        <title>High frequency of phylogenetically diverse reductive dehalogenase-homologous genes in deep subseafloor sedimentary metagenomes.</title>
        <authorList>
            <person name="Kawai M."/>
            <person name="Futagami T."/>
            <person name="Toyoda A."/>
            <person name="Takaki Y."/>
            <person name="Nishi S."/>
            <person name="Hori S."/>
            <person name="Arai W."/>
            <person name="Tsubouchi T."/>
            <person name="Morono Y."/>
            <person name="Uchiyama I."/>
            <person name="Ito T."/>
            <person name="Fujiyama A."/>
            <person name="Inagaki F."/>
            <person name="Takami H."/>
        </authorList>
    </citation>
    <scope>NUCLEOTIDE SEQUENCE</scope>
    <source>
        <strain evidence="2">Expedition CK06-06</strain>
    </source>
</reference>
<dbReference type="SUPFAM" id="SSF54637">
    <property type="entry name" value="Thioesterase/thiol ester dehydrase-isomerase"/>
    <property type="match status" value="1"/>
</dbReference>
<dbReference type="InterPro" id="IPR002539">
    <property type="entry name" value="MaoC-like_dom"/>
</dbReference>
<comment type="caution">
    <text evidence="2">The sequence shown here is derived from an EMBL/GenBank/DDBJ whole genome shotgun (WGS) entry which is preliminary data.</text>
</comment>
<evidence type="ECO:0000313" key="2">
    <source>
        <dbReference type="EMBL" id="GAF86639.1"/>
    </source>
</evidence>
<dbReference type="PANTHER" id="PTHR43664:SF1">
    <property type="entry name" value="BETA-METHYLMALYL-COA DEHYDRATASE"/>
    <property type="match status" value="1"/>
</dbReference>
<gene>
    <name evidence="2" type="ORF">S01H1_28862</name>
</gene>
<proteinExistence type="predicted"/>
<dbReference type="Pfam" id="PF01575">
    <property type="entry name" value="MaoC_dehydratas"/>
    <property type="match status" value="1"/>
</dbReference>
<dbReference type="InterPro" id="IPR052342">
    <property type="entry name" value="MCH/BMMD"/>
</dbReference>
<dbReference type="InterPro" id="IPR029069">
    <property type="entry name" value="HotDog_dom_sf"/>
</dbReference>
<dbReference type="Gene3D" id="3.10.129.10">
    <property type="entry name" value="Hotdog Thioesterase"/>
    <property type="match status" value="1"/>
</dbReference>
<protein>
    <recommendedName>
        <fullName evidence="1">MaoC-like domain-containing protein</fullName>
    </recommendedName>
</protein>
<feature type="non-terminal residue" evidence="2">
    <location>
        <position position="64"/>
    </location>
</feature>
<evidence type="ECO:0000259" key="1">
    <source>
        <dbReference type="Pfam" id="PF01575"/>
    </source>
</evidence>
<dbReference type="EMBL" id="BARS01017667">
    <property type="protein sequence ID" value="GAF86639.1"/>
    <property type="molecule type" value="Genomic_DNA"/>
</dbReference>